<dbReference type="AlphaFoldDB" id="A0A6J6W1X7"/>
<reference evidence="5" key="1">
    <citation type="submission" date="2020-05" db="EMBL/GenBank/DDBJ databases">
        <authorList>
            <person name="Chiriac C."/>
            <person name="Salcher M."/>
            <person name="Ghai R."/>
            <person name="Kavagutti S V."/>
        </authorList>
    </citation>
    <scope>NUCLEOTIDE SEQUENCE</scope>
</reference>
<sequence>MKGDAMPLSEHERALLAEMEEALSVDDPGLVSTLTGTRLYPGRTRVLLGISLILGGLVTLFAGLISKAIALGIFGFLISLGGVSLAIAAATGMSAYKAPKASKRGKRSINSRLEDRWERRNFDK</sequence>
<dbReference type="EMBL" id="CAEZXO010000002">
    <property type="protein sequence ID" value="CAB4686620.1"/>
    <property type="molecule type" value="Genomic_DNA"/>
</dbReference>
<evidence type="ECO:0000256" key="1">
    <source>
        <dbReference type="SAM" id="Phobius"/>
    </source>
</evidence>
<evidence type="ECO:0000313" key="8">
    <source>
        <dbReference type="EMBL" id="CAB4938862.1"/>
    </source>
</evidence>
<dbReference type="EMBL" id="CAFBOC010000004">
    <property type="protein sequence ID" value="CAB4972602.1"/>
    <property type="molecule type" value="Genomic_DNA"/>
</dbReference>
<evidence type="ECO:0000313" key="6">
    <source>
        <dbReference type="EMBL" id="CAB4830779.1"/>
    </source>
</evidence>
<organism evidence="5">
    <name type="scientific">freshwater metagenome</name>
    <dbReference type="NCBI Taxonomy" id="449393"/>
    <lineage>
        <taxon>unclassified sequences</taxon>
        <taxon>metagenomes</taxon>
        <taxon>ecological metagenomes</taxon>
    </lineage>
</organism>
<dbReference type="EMBL" id="CAFBNH010000002">
    <property type="protein sequence ID" value="CAB4938862.1"/>
    <property type="molecule type" value="Genomic_DNA"/>
</dbReference>
<dbReference type="EMBL" id="CAFBLD010000008">
    <property type="protein sequence ID" value="CAB4874212.1"/>
    <property type="molecule type" value="Genomic_DNA"/>
</dbReference>
<keyword evidence="1" id="KW-1133">Transmembrane helix</keyword>
<evidence type="ECO:0000313" key="2">
    <source>
        <dbReference type="EMBL" id="CAB4330101.1"/>
    </source>
</evidence>
<dbReference type="EMBL" id="CAESAE010000001">
    <property type="protein sequence ID" value="CAB4330101.1"/>
    <property type="molecule type" value="Genomic_DNA"/>
</dbReference>
<dbReference type="Pfam" id="PF11239">
    <property type="entry name" value="DUF3040"/>
    <property type="match status" value="1"/>
</dbReference>
<keyword evidence="1" id="KW-0812">Transmembrane</keyword>
<accession>A0A6J6W1X7</accession>
<protein>
    <submittedName>
        <fullName evidence="5">Unannotated protein</fullName>
    </submittedName>
</protein>
<evidence type="ECO:0000313" key="5">
    <source>
        <dbReference type="EMBL" id="CAB4776767.1"/>
    </source>
</evidence>
<dbReference type="InterPro" id="IPR021401">
    <property type="entry name" value="DUF3040"/>
</dbReference>
<dbReference type="EMBL" id="CAFABH010000017">
    <property type="protein sequence ID" value="CAB4830779.1"/>
    <property type="molecule type" value="Genomic_DNA"/>
</dbReference>
<keyword evidence="1" id="KW-0472">Membrane</keyword>
<proteinExistence type="predicted"/>
<feature type="transmembrane region" description="Helical" evidence="1">
    <location>
        <begin position="71"/>
        <end position="96"/>
    </location>
</feature>
<dbReference type="EMBL" id="CAEZZW010000002">
    <property type="protein sequence ID" value="CAB4776767.1"/>
    <property type="molecule type" value="Genomic_DNA"/>
</dbReference>
<evidence type="ECO:0000313" key="9">
    <source>
        <dbReference type="EMBL" id="CAB4972602.1"/>
    </source>
</evidence>
<evidence type="ECO:0000313" key="3">
    <source>
        <dbReference type="EMBL" id="CAB4686620.1"/>
    </source>
</evidence>
<dbReference type="EMBL" id="CAEZYM010000002">
    <property type="protein sequence ID" value="CAB4718235.1"/>
    <property type="molecule type" value="Genomic_DNA"/>
</dbReference>
<feature type="transmembrane region" description="Helical" evidence="1">
    <location>
        <begin position="46"/>
        <end position="65"/>
    </location>
</feature>
<evidence type="ECO:0000313" key="7">
    <source>
        <dbReference type="EMBL" id="CAB4874212.1"/>
    </source>
</evidence>
<gene>
    <name evidence="3" type="ORF">UFOPK2510_00385</name>
    <name evidence="4" type="ORF">UFOPK2718_00270</name>
    <name evidence="5" type="ORF">UFOPK2936_00575</name>
    <name evidence="6" type="ORF">UFOPK3174_01065</name>
    <name evidence="7" type="ORF">UFOPK3328_01255</name>
    <name evidence="8" type="ORF">UFOPK3779_00380</name>
    <name evidence="9" type="ORF">UFOPK3913_00553</name>
    <name evidence="2" type="ORF">UFOPK4107_00095</name>
</gene>
<evidence type="ECO:0000313" key="4">
    <source>
        <dbReference type="EMBL" id="CAB4718235.1"/>
    </source>
</evidence>
<name>A0A6J6W1X7_9ZZZZ</name>